<name>A0A368FS84_ANCCA</name>
<dbReference type="Proteomes" id="UP000252519">
    <property type="component" value="Unassembled WGS sequence"/>
</dbReference>
<evidence type="ECO:0000313" key="2">
    <source>
        <dbReference type="Proteomes" id="UP000252519"/>
    </source>
</evidence>
<gene>
    <name evidence="1" type="ORF">ANCCAN_21098</name>
</gene>
<accession>A0A368FS84</accession>
<evidence type="ECO:0000313" key="1">
    <source>
        <dbReference type="EMBL" id="RCN33077.1"/>
    </source>
</evidence>
<dbReference type="AlphaFoldDB" id="A0A368FS84"/>
<sequence length="109" mass="12317">MEVAVLWGTVSSRTSAKYEEVIAELKSKINAESNPKIKALGEKMLSNIEEGEYFGNLGRLRQLISDEVKSANLTVEETTKVILFAEDYMEKFRKVFGNFDVFISNRTSS</sequence>
<reference evidence="1 2" key="1">
    <citation type="submission" date="2014-10" db="EMBL/GenBank/DDBJ databases">
        <title>Draft genome of the hookworm Ancylostoma caninum.</title>
        <authorList>
            <person name="Mitreva M."/>
        </authorList>
    </citation>
    <scope>NUCLEOTIDE SEQUENCE [LARGE SCALE GENOMIC DNA]</scope>
    <source>
        <strain evidence="1 2">Baltimore</strain>
    </source>
</reference>
<dbReference type="EMBL" id="JOJR01000977">
    <property type="protein sequence ID" value="RCN33077.1"/>
    <property type="molecule type" value="Genomic_DNA"/>
</dbReference>
<protein>
    <submittedName>
        <fullName evidence="1">Uncharacterized protein</fullName>
    </submittedName>
</protein>
<keyword evidence="2" id="KW-1185">Reference proteome</keyword>
<organism evidence="1 2">
    <name type="scientific">Ancylostoma caninum</name>
    <name type="common">Dog hookworm</name>
    <dbReference type="NCBI Taxonomy" id="29170"/>
    <lineage>
        <taxon>Eukaryota</taxon>
        <taxon>Metazoa</taxon>
        <taxon>Ecdysozoa</taxon>
        <taxon>Nematoda</taxon>
        <taxon>Chromadorea</taxon>
        <taxon>Rhabditida</taxon>
        <taxon>Rhabditina</taxon>
        <taxon>Rhabditomorpha</taxon>
        <taxon>Strongyloidea</taxon>
        <taxon>Ancylostomatidae</taxon>
        <taxon>Ancylostomatinae</taxon>
        <taxon>Ancylostoma</taxon>
    </lineage>
</organism>
<comment type="caution">
    <text evidence="1">The sequence shown here is derived from an EMBL/GenBank/DDBJ whole genome shotgun (WGS) entry which is preliminary data.</text>
</comment>
<proteinExistence type="predicted"/>